<dbReference type="EMBL" id="JAAGVY010000020">
    <property type="protein sequence ID" value="NEN24108.1"/>
    <property type="molecule type" value="Genomic_DNA"/>
</dbReference>
<dbReference type="Gene3D" id="3.20.20.140">
    <property type="entry name" value="Metal-dependent hydrolases"/>
    <property type="match status" value="2"/>
</dbReference>
<organism evidence="5 6">
    <name type="scientific">Cryomorpha ignava</name>
    <dbReference type="NCBI Taxonomy" id="101383"/>
    <lineage>
        <taxon>Bacteria</taxon>
        <taxon>Pseudomonadati</taxon>
        <taxon>Bacteroidota</taxon>
        <taxon>Flavobacteriia</taxon>
        <taxon>Flavobacteriales</taxon>
        <taxon>Cryomorphaceae</taxon>
        <taxon>Cryomorpha</taxon>
    </lineage>
</organism>
<feature type="signal peptide" evidence="3">
    <location>
        <begin position="1"/>
        <end position="19"/>
    </location>
</feature>
<dbReference type="SUPFAM" id="SSF51338">
    <property type="entry name" value="Composite domain of metallo-dependent hydrolases"/>
    <property type="match status" value="2"/>
</dbReference>
<dbReference type="RefSeq" id="WP_163285503.1">
    <property type="nucleotide sequence ID" value="NZ_JAAGVY010000020.1"/>
</dbReference>
<dbReference type="CDD" id="cd01309">
    <property type="entry name" value="Met_dep_hydrolase_C"/>
    <property type="match status" value="1"/>
</dbReference>
<dbReference type="GO" id="GO:0008448">
    <property type="term" value="F:N-acetylglucosamine-6-phosphate deacetylase activity"/>
    <property type="evidence" value="ECO:0007669"/>
    <property type="project" value="TreeGrafter"/>
</dbReference>
<feature type="chain" id="PRO_5029852245" evidence="3">
    <location>
        <begin position="20"/>
        <end position="1014"/>
    </location>
</feature>
<reference evidence="5 6" key="1">
    <citation type="submission" date="2020-02" db="EMBL/GenBank/DDBJ databases">
        <title>Out from the shadows clarifying the taxonomy of the family Cryomorphaceae and related taxa by utilizing the GTDB taxonomic framework.</title>
        <authorList>
            <person name="Bowman J.P."/>
        </authorList>
    </citation>
    <scope>NUCLEOTIDE SEQUENCE [LARGE SCALE GENOMIC DNA]</scope>
    <source>
        <strain evidence="5 6">QSSC 1-22</strain>
    </source>
</reference>
<dbReference type="PANTHER" id="PTHR11113">
    <property type="entry name" value="N-ACETYLGLUCOSAMINE-6-PHOSPHATE DEACETYLASE"/>
    <property type="match status" value="1"/>
</dbReference>
<evidence type="ECO:0000256" key="3">
    <source>
        <dbReference type="SAM" id="SignalP"/>
    </source>
</evidence>
<dbReference type="Pfam" id="PF01979">
    <property type="entry name" value="Amidohydro_1"/>
    <property type="match status" value="1"/>
</dbReference>
<dbReference type="InterPro" id="IPR032466">
    <property type="entry name" value="Metal_Hydrolase"/>
</dbReference>
<keyword evidence="2 5" id="KW-0378">Hydrolase</keyword>
<evidence type="ECO:0000256" key="1">
    <source>
        <dbReference type="ARBA" id="ARBA00010716"/>
    </source>
</evidence>
<accession>A0A7K3WRE4</accession>
<comment type="caution">
    <text evidence="5">The sequence shown here is derived from an EMBL/GenBank/DDBJ whole genome shotgun (WGS) entry which is preliminary data.</text>
</comment>
<dbReference type="InterPro" id="IPR011059">
    <property type="entry name" value="Metal-dep_hydrolase_composite"/>
</dbReference>
<evidence type="ECO:0000313" key="5">
    <source>
        <dbReference type="EMBL" id="NEN24108.1"/>
    </source>
</evidence>
<keyword evidence="6" id="KW-1185">Reference proteome</keyword>
<dbReference type="Proteomes" id="UP000486602">
    <property type="component" value="Unassembled WGS sequence"/>
</dbReference>
<evidence type="ECO:0000256" key="2">
    <source>
        <dbReference type="ARBA" id="ARBA00022801"/>
    </source>
</evidence>
<dbReference type="PANTHER" id="PTHR11113:SF14">
    <property type="entry name" value="N-ACETYLGLUCOSAMINE-6-PHOSPHATE DEACETYLASE"/>
    <property type="match status" value="1"/>
</dbReference>
<dbReference type="SUPFAM" id="SSF51556">
    <property type="entry name" value="Metallo-dependent hydrolases"/>
    <property type="match status" value="1"/>
</dbReference>
<dbReference type="AlphaFoldDB" id="A0A7K3WRE4"/>
<dbReference type="InterPro" id="IPR006680">
    <property type="entry name" value="Amidohydro-rel"/>
</dbReference>
<dbReference type="GO" id="GO:0006046">
    <property type="term" value="P:N-acetylglucosamine catabolic process"/>
    <property type="evidence" value="ECO:0007669"/>
    <property type="project" value="TreeGrafter"/>
</dbReference>
<evidence type="ECO:0000259" key="4">
    <source>
        <dbReference type="Pfam" id="PF01979"/>
    </source>
</evidence>
<protein>
    <submittedName>
        <fullName evidence="5">Amidohydrolase family protein</fullName>
    </submittedName>
</protein>
<sequence length="1014" mass="114039">MTKNPFILILFLFCHVALFGQTTVPDLGIKNKQAVYTLFKNAIVHAQPGKSDTLSFLIYKNEIIRIGEFSEIEIPANTVIQDWEGFHIYPSFIEFNSRYGLPPMQNKEKNNTGAGYWNEAIHPEVNAADAFSPDEKMAATMRQMGFGYSVSQIKNGIMRGTSLLAQTGDGSAQDNVVKSEVAMNLSFQKGKSKDEYPKSLMGTVALFRQTYADLEWYEKSFGEEANFSLEAMLKSAYLPAVFEVGEKFDIPRLGRVANEFNKRFILIGSGDTYQLYGSDFDWVDAIVAPLNFPNGYDMSDPDLSRFVDQKELLHWERAPFNPFFIQQNNIPLILSGNGIEKPADFFENLLLCIKKGLDRDSAFAALTTTPASLIGMENRIGKIETGFLANFFITKGDIFSEKDALPIAHWVNGKEYIIENREKHKLEAVYTLNVNDVYFELQVKGEEKYSAKVLYIASEDTTEMKAKLVLQSNEVSLQFNDDEKGYYRLAGTILSDNRIWNGQGYDPSGKLVNWNAIRRKAKKETAKNDTTLAVVTDSIPLPPSRYFPLVAFGFDSIPKAETLLIKNATIWTNDSVGVLKNGEMMVAFGKIVAVGKNINPADFLSKKNKDSYSVIDAGGKHVTAGIIDEHSHIAISRGVNEGTQASTAEVRISDALNPEDINIYRQLAGGVTTSQLLHGSANPIGGQSALIKLRWGQPYEEMLFEDAPSFIKFALGENVKQSNWGSQNTTRYPQTRMGVEQFFYEYFYRAKEYGQLKEIAAARKPEKKSRKKKAQEDDPEPFRTDFELEALLEILNGERFITCHSYVQSEINMLMHVADSMGFKVNTFTHILEGYKVADKMKAHGAAASTFSDWWAYKYEVKDAIPYNASILNEVGVITAINSDDAEMARRLNQEAAKSIKYGGMTEEDALKMVTLNPAKMLHIDERVGSLTPGKDADFVIWSGHPLSVYSKAEKTFIDGIKYFDRSELTNLEMRDLKERARIAALMEKAKGKGEDVKKPSRKMERYYHCDTEN</sequence>
<proteinExistence type="inferred from homology"/>
<gene>
    <name evidence="5" type="ORF">G3O08_11410</name>
</gene>
<evidence type="ECO:0000313" key="6">
    <source>
        <dbReference type="Proteomes" id="UP000486602"/>
    </source>
</evidence>
<feature type="domain" description="Amidohydrolase-related" evidence="4">
    <location>
        <begin position="871"/>
        <end position="955"/>
    </location>
</feature>
<comment type="similarity">
    <text evidence="1">Belongs to the metallo-dependent hydrolases superfamily. NagA family.</text>
</comment>
<keyword evidence="3" id="KW-0732">Signal</keyword>
<name>A0A7K3WRE4_9FLAO</name>